<name>A0ABZ2JV95_9BACT</name>
<dbReference type="SUPFAM" id="SSF53335">
    <property type="entry name" value="S-adenosyl-L-methionine-dependent methyltransferases"/>
    <property type="match status" value="1"/>
</dbReference>
<dbReference type="Gene3D" id="3.40.50.150">
    <property type="entry name" value="Vaccinia Virus protein VP39"/>
    <property type="match status" value="1"/>
</dbReference>
<dbReference type="RefSeq" id="WP_394841004.1">
    <property type="nucleotide sequence ID" value="NZ_CP089982.1"/>
</dbReference>
<protein>
    <submittedName>
        <fullName evidence="2">Class I SAM-dependent methyltransferase</fullName>
    </submittedName>
</protein>
<evidence type="ECO:0000313" key="3">
    <source>
        <dbReference type="Proteomes" id="UP001379533"/>
    </source>
</evidence>
<dbReference type="InterPro" id="IPR050508">
    <property type="entry name" value="Methyltransf_Superfamily"/>
</dbReference>
<dbReference type="InterPro" id="IPR029063">
    <property type="entry name" value="SAM-dependent_MTases_sf"/>
</dbReference>
<evidence type="ECO:0000259" key="1">
    <source>
        <dbReference type="Pfam" id="PF13649"/>
    </source>
</evidence>
<feature type="domain" description="Methyltransferase" evidence="1">
    <location>
        <begin position="50"/>
        <end position="140"/>
    </location>
</feature>
<gene>
    <name evidence="2" type="ORF">LZC95_28505</name>
</gene>
<dbReference type="Pfam" id="PF13649">
    <property type="entry name" value="Methyltransf_25"/>
    <property type="match status" value="1"/>
</dbReference>
<dbReference type="CDD" id="cd02440">
    <property type="entry name" value="AdoMet_MTases"/>
    <property type="match status" value="1"/>
</dbReference>
<proteinExistence type="predicted"/>
<evidence type="ECO:0000313" key="2">
    <source>
        <dbReference type="EMBL" id="WXA90392.1"/>
    </source>
</evidence>
<organism evidence="2 3">
    <name type="scientific">Pendulispora brunnea</name>
    <dbReference type="NCBI Taxonomy" id="2905690"/>
    <lineage>
        <taxon>Bacteria</taxon>
        <taxon>Pseudomonadati</taxon>
        <taxon>Myxococcota</taxon>
        <taxon>Myxococcia</taxon>
        <taxon>Myxococcales</taxon>
        <taxon>Sorangiineae</taxon>
        <taxon>Pendulisporaceae</taxon>
        <taxon>Pendulispora</taxon>
    </lineage>
</organism>
<accession>A0ABZ2JV95</accession>
<dbReference type="Proteomes" id="UP001379533">
    <property type="component" value="Chromosome"/>
</dbReference>
<keyword evidence="2" id="KW-0489">Methyltransferase</keyword>
<sequence>MTAKQRDIEESYSHIAGAYAEHFFDELRHKPFDRALLDVFADQVRGTGPVLDVGCGPGQSARALRERGIDVTGVDLAPEMIAEAKRRLPNIPFRVGSMLALEDANASYAGLVALYAIVHFHREELTQACREFFRVLRPSGLALASFHLGTEVVHRNELFGKPVNLDFVCFERAIVEGAFVAAGFRIEAYLERAPHTEIEHPTQRAYILARKPYSAG</sequence>
<dbReference type="InterPro" id="IPR041698">
    <property type="entry name" value="Methyltransf_25"/>
</dbReference>
<dbReference type="PANTHER" id="PTHR42912:SF80">
    <property type="entry name" value="METHYLTRANSFERASE DOMAIN-CONTAINING PROTEIN"/>
    <property type="match status" value="1"/>
</dbReference>
<keyword evidence="2" id="KW-0808">Transferase</keyword>
<keyword evidence="3" id="KW-1185">Reference proteome</keyword>
<dbReference type="EMBL" id="CP089982">
    <property type="protein sequence ID" value="WXA90392.1"/>
    <property type="molecule type" value="Genomic_DNA"/>
</dbReference>
<dbReference type="PANTHER" id="PTHR42912">
    <property type="entry name" value="METHYLTRANSFERASE"/>
    <property type="match status" value="1"/>
</dbReference>
<reference evidence="2 3" key="1">
    <citation type="submission" date="2021-12" db="EMBL/GenBank/DDBJ databases">
        <title>Discovery of the Pendulisporaceae a myxobacterial family with distinct sporulation behavior and unique specialized metabolism.</title>
        <authorList>
            <person name="Garcia R."/>
            <person name="Popoff A."/>
            <person name="Bader C.D."/>
            <person name="Loehr J."/>
            <person name="Walesch S."/>
            <person name="Walt C."/>
            <person name="Boldt J."/>
            <person name="Bunk B."/>
            <person name="Haeckl F.J.F.P.J."/>
            <person name="Gunesch A.P."/>
            <person name="Birkelbach J."/>
            <person name="Nuebel U."/>
            <person name="Pietschmann T."/>
            <person name="Bach T."/>
            <person name="Mueller R."/>
        </authorList>
    </citation>
    <scope>NUCLEOTIDE SEQUENCE [LARGE SCALE GENOMIC DNA]</scope>
    <source>
        <strain evidence="2 3">MSr12523</strain>
    </source>
</reference>
<dbReference type="GO" id="GO:0032259">
    <property type="term" value="P:methylation"/>
    <property type="evidence" value="ECO:0007669"/>
    <property type="project" value="UniProtKB-KW"/>
</dbReference>
<dbReference type="GO" id="GO:0008168">
    <property type="term" value="F:methyltransferase activity"/>
    <property type="evidence" value="ECO:0007669"/>
    <property type="project" value="UniProtKB-KW"/>
</dbReference>